<evidence type="ECO:0000313" key="2">
    <source>
        <dbReference type="Proteomes" id="UP000729402"/>
    </source>
</evidence>
<gene>
    <name evidence="1" type="ORF">GUJ93_ZPchr0010g10644</name>
</gene>
<accession>A0A8J6BBZ2</accession>
<comment type="caution">
    <text evidence="1">The sequence shown here is derived from an EMBL/GenBank/DDBJ whole genome shotgun (WGS) entry which is preliminary data.</text>
</comment>
<organism evidence="1 2">
    <name type="scientific">Zizania palustris</name>
    <name type="common">Northern wild rice</name>
    <dbReference type="NCBI Taxonomy" id="103762"/>
    <lineage>
        <taxon>Eukaryota</taxon>
        <taxon>Viridiplantae</taxon>
        <taxon>Streptophyta</taxon>
        <taxon>Embryophyta</taxon>
        <taxon>Tracheophyta</taxon>
        <taxon>Spermatophyta</taxon>
        <taxon>Magnoliopsida</taxon>
        <taxon>Liliopsida</taxon>
        <taxon>Poales</taxon>
        <taxon>Poaceae</taxon>
        <taxon>BOP clade</taxon>
        <taxon>Oryzoideae</taxon>
        <taxon>Oryzeae</taxon>
        <taxon>Zizaniinae</taxon>
        <taxon>Zizania</taxon>
    </lineage>
</organism>
<dbReference type="AlphaFoldDB" id="A0A8J6BBZ2"/>
<dbReference type="Proteomes" id="UP000729402">
    <property type="component" value="Unassembled WGS sequence"/>
</dbReference>
<keyword evidence="2" id="KW-1185">Reference proteome</keyword>
<reference evidence="1" key="2">
    <citation type="submission" date="2021-02" db="EMBL/GenBank/DDBJ databases">
        <authorList>
            <person name="Kimball J.A."/>
            <person name="Haas M.W."/>
            <person name="Macchietto M."/>
            <person name="Kono T."/>
            <person name="Duquette J."/>
            <person name="Shao M."/>
        </authorList>
    </citation>
    <scope>NUCLEOTIDE SEQUENCE</scope>
    <source>
        <tissue evidence="1">Fresh leaf tissue</tissue>
    </source>
</reference>
<evidence type="ECO:0000313" key="1">
    <source>
        <dbReference type="EMBL" id="KAG8084359.1"/>
    </source>
</evidence>
<proteinExistence type="predicted"/>
<dbReference type="EMBL" id="JAAALK010000082">
    <property type="protein sequence ID" value="KAG8084359.1"/>
    <property type="molecule type" value="Genomic_DNA"/>
</dbReference>
<sequence>MTSCDDGPQQNAVTVLGGVAIVGVGPRHRFDDGVLWRGDVCAAVPTEKVVTKRATTAEWQRRWGTERWWWIEGAVEDREVGGEDGWMDIKRENRSWFSKIWVQ</sequence>
<protein>
    <submittedName>
        <fullName evidence="1">Uncharacterized protein</fullName>
    </submittedName>
</protein>
<name>A0A8J6BBZ2_ZIZPA</name>
<reference evidence="1" key="1">
    <citation type="journal article" date="2021" name="bioRxiv">
        <title>Whole Genome Assembly and Annotation of Northern Wild Rice, Zizania palustris L., Supports a Whole Genome Duplication in the Zizania Genus.</title>
        <authorList>
            <person name="Haas M."/>
            <person name="Kono T."/>
            <person name="Macchietto M."/>
            <person name="Millas R."/>
            <person name="McGilp L."/>
            <person name="Shao M."/>
            <person name="Duquette J."/>
            <person name="Hirsch C.N."/>
            <person name="Kimball J."/>
        </authorList>
    </citation>
    <scope>NUCLEOTIDE SEQUENCE</scope>
    <source>
        <tissue evidence="1">Fresh leaf tissue</tissue>
    </source>
</reference>